<sequence length="95" mass="10249">MPEPSSMPIPPLGIVLDRPGKYRVVTSVAAMGEILTMRWPEDQQGDAWQAAVSACLRALEEQANGEAARAAFIMAAEDAGIRVNADAEQFRPPKL</sequence>
<dbReference type="AlphaFoldDB" id="W6RG57"/>
<accession>W6RG57</accession>
<dbReference type="Pfam" id="PF06169">
    <property type="entry name" value="DUF982"/>
    <property type="match status" value="1"/>
</dbReference>
<proteinExistence type="predicted"/>
<gene>
    <name evidence="1" type="ORF">LPU83_2031</name>
</gene>
<dbReference type="RefSeq" id="WP_037069717.1">
    <property type="nucleotide sequence ID" value="NZ_HG916852.1"/>
</dbReference>
<dbReference type="InterPro" id="IPR010385">
    <property type="entry name" value="DUF982"/>
</dbReference>
<dbReference type="PATRIC" id="fig|348824.6.peg.2192"/>
<dbReference type="eggNOG" id="ENOG50310CI">
    <property type="taxonomic scope" value="Bacteria"/>
</dbReference>
<dbReference type="EMBL" id="HG916852">
    <property type="protein sequence ID" value="CDM57688.1"/>
    <property type="molecule type" value="Genomic_DNA"/>
</dbReference>
<keyword evidence="2" id="KW-1185">Reference proteome</keyword>
<evidence type="ECO:0000313" key="2">
    <source>
        <dbReference type="Proteomes" id="UP000019443"/>
    </source>
</evidence>
<dbReference type="HOGENOM" id="CLU_2275191_0_0_5"/>
<reference evidence="1" key="1">
    <citation type="submission" date="2013-11" db="EMBL/GenBank/DDBJ databases">
        <title>Draft genome sequence of the broad-host-range Rhizobium sp. LPU83 strain, a member of the low-genetic diversity Oregon-like Rhizobium sp. group.</title>
        <authorList>
            <person name="Wibberg D."/>
            <person name="Puehler A."/>
            <person name="Schlueter A."/>
        </authorList>
    </citation>
    <scope>NUCLEOTIDE SEQUENCE [LARGE SCALE GENOMIC DNA]</scope>
    <source>
        <strain evidence="1">LPU83</strain>
    </source>
</reference>
<name>W6RG57_9HYPH</name>
<evidence type="ECO:0000313" key="1">
    <source>
        <dbReference type="EMBL" id="CDM57688.1"/>
    </source>
</evidence>
<dbReference type="KEGG" id="rhl:LPU83_2031"/>
<protein>
    <submittedName>
        <fullName evidence="1">Conserved protein</fullName>
    </submittedName>
</protein>
<organism evidence="1 2">
    <name type="scientific">Rhizobium favelukesii</name>
    <dbReference type="NCBI Taxonomy" id="348824"/>
    <lineage>
        <taxon>Bacteria</taxon>
        <taxon>Pseudomonadati</taxon>
        <taxon>Pseudomonadota</taxon>
        <taxon>Alphaproteobacteria</taxon>
        <taxon>Hyphomicrobiales</taxon>
        <taxon>Rhizobiaceae</taxon>
        <taxon>Rhizobium/Agrobacterium group</taxon>
        <taxon>Rhizobium</taxon>
    </lineage>
</organism>
<dbReference type="Gene3D" id="6.10.250.730">
    <property type="match status" value="1"/>
</dbReference>
<dbReference type="Proteomes" id="UP000019443">
    <property type="component" value="Chromosome"/>
</dbReference>